<dbReference type="Proteomes" id="UP001374579">
    <property type="component" value="Unassembled WGS sequence"/>
</dbReference>
<feature type="compositionally biased region" description="Acidic residues" evidence="1">
    <location>
        <begin position="217"/>
        <end position="246"/>
    </location>
</feature>
<protein>
    <submittedName>
        <fullName evidence="2">Uncharacterized protein</fullName>
    </submittedName>
</protein>
<feature type="compositionally biased region" description="Basic and acidic residues" evidence="1">
    <location>
        <begin position="152"/>
        <end position="172"/>
    </location>
</feature>
<reference evidence="2 3" key="1">
    <citation type="submission" date="2024-02" db="EMBL/GenBank/DDBJ databases">
        <title>Chromosome-scale genome assembly of the rough periwinkle Littorina saxatilis.</title>
        <authorList>
            <person name="De Jode A."/>
            <person name="Faria R."/>
            <person name="Formenti G."/>
            <person name="Sims Y."/>
            <person name="Smith T.P."/>
            <person name="Tracey A."/>
            <person name="Wood J.M.D."/>
            <person name="Zagrodzka Z.B."/>
            <person name="Johannesson K."/>
            <person name="Butlin R.K."/>
            <person name="Leder E.H."/>
        </authorList>
    </citation>
    <scope>NUCLEOTIDE SEQUENCE [LARGE SCALE GENOMIC DNA]</scope>
    <source>
        <strain evidence="2">Snail1</strain>
        <tissue evidence="2">Muscle</tissue>
    </source>
</reference>
<comment type="caution">
    <text evidence="2">The sequence shown here is derived from an EMBL/GenBank/DDBJ whole genome shotgun (WGS) entry which is preliminary data.</text>
</comment>
<feature type="compositionally biased region" description="Basic and acidic residues" evidence="1">
    <location>
        <begin position="195"/>
        <end position="204"/>
    </location>
</feature>
<feature type="compositionally biased region" description="Basic and acidic residues" evidence="1">
    <location>
        <begin position="84"/>
        <end position="93"/>
    </location>
</feature>
<proteinExistence type="predicted"/>
<dbReference type="EMBL" id="JBAMIC010000019">
    <property type="protein sequence ID" value="KAK7093891.1"/>
    <property type="molecule type" value="Genomic_DNA"/>
</dbReference>
<dbReference type="AlphaFoldDB" id="A0AAN9AVW5"/>
<evidence type="ECO:0000313" key="3">
    <source>
        <dbReference type="Proteomes" id="UP001374579"/>
    </source>
</evidence>
<name>A0AAN9AVW5_9CAEN</name>
<accession>A0AAN9AVW5</accession>
<gene>
    <name evidence="2" type="ORF">V1264_007574</name>
</gene>
<feature type="compositionally biased region" description="Basic and acidic residues" evidence="1">
    <location>
        <begin position="115"/>
        <end position="135"/>
    </location>
</feature>
<sequence length="246" mass="26913">MADAKPSLARDGTMQVTAKEGIDYLKSEGKTKLLEYQGLAQPTEDKPGLQRDGTMAVTAKEGERLLESTGGAPDEDAQTRGQQRKIDDIKNETAPESPAKKAKLAKDTTMLVTAKEAKDLLGKEKLGDTRQDTAKRTANKPAPKRAVTMAKTLEEAKYVLEGKEVDVNEGRRTRSQSKPAPPKPPVKRAGTMQKTAKEGKDYLKRGKGKGKGKKTEDDGDKVEEKEEEGEEEKGEEEENKDGEDTK</sequence>
<evidence type="ECO:0000256" key="1">
    <source>
        <dbReference type="SAM" id="MobiDB-lite"/>
    </source>
</evidence>
<organism evidence="2 3">
    <name type="scientific">Littorina saxatilis</name>
    <dbReference type="NCBI Taxonomy" id="31220"/>
    <lineage>
        <taxon>Eukaryota</taxon>
        <taxon>Metazoa</taxon>
        <taxon>Spiralia</taxon>
        <taxon>Lophotrochozoa</taxon>
        <taxon>Mollusca</taxon>
        <taxon>Gastropoda</taxon>
        <taxon>Caenogastropoda</taxon>
        <taxon>Littorinimorpha</taxon>
        <taxon>Littorinoidea</taxon>
        <taxon>Littorinidae</taxon>
        <taxon>Littorina</taxon>
    </lineage>
</organism>
<evidence type="ECO:0000313" key="2">
    <source>
        <dbReference type="EMBL" id="KAK7093891.1"/>
    </source>
</evidence>
<keyword evidence="3" id="KW-1185">Reference proteome</keyword>
<feature type="region of interest" description="Disordered" evidence="1">
    <location>
        <begin position="39"/>
        <end position="246"/>
    </location>
</feature>